<evidence type="ECO:0000256" key="3">
    <source>
        <dbReference type="SAM" id="Phobius"/>
    </source>
</evidence>
<dbReference type="STRING" id="59750.AWC31_20570"/>
<dbReference type="InterPro" id="IPR029058">
    <property type="entry name" value="AB_hydrolase_fold"/>
</dbReference>
<evidence type="ECO:0000256" key="1">
    <source>
        <dbReference type="ARBA" id="ARBA00004613"/>
    </source>
</evidence>
<gene>
    <name evidence="4" type="ORF">AFM11_04575</name>
</gene>
<dbReference type="PANTHER" id="PTHR48098:SF1">
    <property type="entry name" value="DIACYLGLYCEROL ACYLTRANSFERASE_MYCOLYLTRANSFERASE AG85A"/>
    <property type="match status" value="1"/>
</dbReference>
<evidence type="ECO:0000256" key="2">
    <source>
        <dbReference type="ARBA" id="ARBA00022525"/>
    </source>
</evidence>
<dbReference type="EMBL" id="LGTW01000002">
    <property type="protein sequence ID" value="KWX25520.1"/>
    <property type="molecule type" value="Genomic_DNA"/>
</dbReference>
<evidence type="ECO:0000313" key="4">
    <source>
        <dbReference type="EMBL" id="KWX25520.1"/>
    </source>
</evidence>
<dbReference type="PATRIC" id="fig|59750.3.peg.2794"/>
<dbReference type="PANTHER" id="PTHR48098">
    <property type="entry name" value="ENTEROCHELIN ESTERASE-RELATED"/>
    <property type="match status" value="1"/>
</dbReference>
<dbReference type="InterPro" id="IPR000801">
    <property type="entry name" value="Esterase-like"/>
</dbReference>
<dbReference type="Pfam" id="PF00756">
    <property type="entry name" value="Esterase"/>
    <property type="match status" value="1"/>
</dbReference>
<keyword evidence="3" id="KW-1133">Transmembrane helix</keyword>
<dbReference type="Gene3D" id="3.40.50.1820">
    <property type="entry name" value="alpha/beta hydrolase"/>
    <property type="match status" value="1"/>
</dbReference>
<dbReference type="GO" id="GO:0005576">
    <property type="term" value="C:extracellular region"/>
    <property type="evidence" value="ECO:0007669"/>
    <property type="project" value="UniProtKB-SubCell"/>
</dbReference>
<comment type="subcellular location">
    <subcellularLocation>
        <location evidence="1">Secreted</location>
    </subcellularLocation>
</comment>
<name>A0A132PT76_9MYCO</name>
<reference evidence="4 5" key="1">
    <citation type="submission" date="2015-07" db="EMBL/GenBank/DDBJ databases">
        <title>A draft genome sequence of Mycobacterium wolinskyi.</title>
        <authorList>
            <person name="de Man T.J."/>
            <person name="Perry K.A."/>
            <person name="Coulliette A.D."/>
            <person name="Jensen B."/>
            <person name="Toney N.C."/>
            <person name="Limbago B.M."/>
            <person name="Noble-Wang J."/>
        </authorList>
    </citation>
    <scope>NUCLEOTIDE SEQUENCE [LARGE SCALE GENOMIC DNA]</scope>
    <source>
        <strain evidence="4 5">CDC_01</strain>
    </source>
</reference>
<dbReference type="AlphaFoldDB" id="A0A132PT76"/>
<evidence type="ECO:0000313" key="5">
    <source>
        <dbReference type="Proteomes" id="UP000070612"/>
    </source>
</evidence>
<dbReference type="Proteomes" id="UP000070612">
    <property type="component" value="Unassembled WGS sequence"/>
</dbReference>
<dbReference type="GO" id="GO:0016747">
    <property type="term" value="F:acyltransferase activity, transferring groups other than amino-acyl groups"/>
    <property type="evidence" value="ECO:0007669"/>
    <property type="project" value="TreeGrafter"/>
</dbReference>
<keyword evidence="2" id="KW-0964">Secreted</keyword>
<protein>
    <submittedName>
        <fullName evidence="4">Membrane protein</fullName>
    </submittedName>
</protein>
<feature type="transmembrane region" description="Helical" evidence="3">
    <location>
        <begin position="48"/>
        <end position="67"/>
    </location>
</feature>
<feature type="transmembrane region" description="Helical" evidence="3">
    <location>
        <begin position="111"/>
        <end position="132"/>
    </location>
</feature>
<feature type="transmembrane region" description="Helical" evidence="3">
    <location>
        <begin position="79"/>
        <end position="99"/>
    </location>
</feature>
<accession>A0A132PT76</accession>
<proteinExistence type="predicted"/>
<comment type="caution">
    <text evidence="4">The sequence shown here is derived from an EMBL/GenBank/DDBJ whole genome shotgun (WGS) entry which is preliminary data.</text>
</comment>
<sequence length="466" mass="49493">MPSPHGPGLGASDMNLTSGWLPITLQILTLVVLVAAIGWRTPQWRTRWVPIAIGAGVAFAVIVRLFVKFQGWSDRAASTATVVWVAITGVAIAIAVLGWRDAAWWRRSLSILAVPLSVVCAAAALNTATGYFPTVQSAWQRLTGTESPQWIDEETLAAMRRDGERPTRGTIVKITTPDNVSGFKHRQELVYLPPAWFASDPPPQLPAVMALGGEFSHPEDWPESGGALKTLDEFTARHHGNAPVMVFPDSTGSFSNDTECVNGPRGNAADHLTKEVVPYVVSKFGVSTDPANWGLVGWSSGGTCALTLAVTHPELFSAFVDLDGQLGPNTGTKQQTIARLYGGDAEAWAAFDPQTVILEHGQFPGMAAWLGVSDDTPTVYRPAGDRPPAPEEIADWDPYSEEHAENAKKLCALLSGHGVECSVSSYSGSHDFPSAGEGFAAALPWLAGKLGTPGVPVTPMPGASEG</sequence>
<feature type="transmembrane region" description="Helical" evidence="3">
    <location>
        <begin position="20"/>
        <end position="39"/>
    </location>
</feature>
<keyword evidence="5" id="KW-1185">Reference proteome</keyword>
<keyword evidence="3" id="KW-0472">Membrane</keyword>
<dbReference type="InterPro" id="IPR050583">
    <property type="entry name" value="Mycobacterial_A85_antigen"/>
</dbReference>
<dbReference type="SUPFAM" id="SSF53474">
    <property type="entry name" value="alpha/beta-Hydrolases"/>
    <property type="match status" value="1"/>
</dbReference>
<keyword evidence="3" id="KW-0812">Transmembrane</keyword>
<organism evidence="4 5">
    <name type="scientific">Mycolicibacterium wolinskyi</name>
    <dbReference type="NCBI Taxonomy" id="59750"/>
    <lineage>
        <taxon>Bacteria</taxon>
        <taxon>Bacillati</taxon>
        <taxon>Actinomycetota</taxon>
        <taxon>Actinomycetes</taxon>
        <taxon>Mycobacteriales</taxon>
        <taxon>Mycobacteriaceae</taxon>
        <taxon>Mycolicibacterium</taxon>
    </lineage>
</organism>